<comment type="caution">
    <text evidence="1">The sequence shown here is derived from an EMBL/GenBank/DDBJ whole genome shotgun (WGS) entry which is preliminary data.</text>
</comment>
<dbReference type="Gene3D" id="3.40.630.10">
    <property type="entry name" value="Zn peptidases"/>
    <property type="match status" value="1"/>
</dbReference>
<dbReference type="AlphaFoldDB" id="A0AAN8G7V2"/>
<organism evidence="1 2">
    <name type="scientific">Trichostrongylus colubriformis</name>
    <name type="common">Black scour worm</name>
    <dbReference type="NCBI Taxonomy" id="6319"/>
    <lineage>
        <taxon>Eukaryota</taxon>
        <taxon>Metazoa</taxon>
        <taxon>Ecdysozoa</taxon>
        <taxon>Nematoda</taxon>
        <taxon>Chromadorea</taxon>
        <taxon>Rhabditida</taxon>
        <taxon>Rhabditina</taxon>
        <taxon>Rhabditomorpha</taxon>
        <taxon>Strongyloidea</taxon>
        <taxon>Trichostrongylidae</taxon>
        <taxon>Trichostrongylus</taxon>
    </lineage>
</organism>
<evidence type="ECO:0000313" key="1">
    <source>
        <dbReference type="EMBL" id="KAK5985540.1"/>
    </source>
</evidence>
<protein>
    <submittedName>
        <fullName evidence="1">Uncharacterized protein</fullName>
    </submittedName>
</protein>
<proteinExistence type="predicted"/>
<gene>
    <name evidence="1" type="ORF">GCK32_006584</name>
</gene>
<accession>A0AAN8G7V2</accession>
<evidence type="ECO:0000313" key="2">
    <source>
        <dbReference type="Proteomes" id="UP001331761"/>
    </source>
</evidence>
<name>A0AAN8G7V2_TRICO</name>
<reference evidence="1 2" key="1">
    <citation type="submission" date="2019-10" db="EMBL/GenBank/DDBJ databases">
        <title>Assembly and Annotation for the nematode Trichostrongylus colubriformis.</title>
        <authorList>
            <person name="Martin J."/>
        </authorList>
    </citation>
    <scope>NUCLEOTIDE SEQUENCE [LARGE SCALE GENOMIC DNA]</scope>
    <source>
        <strain evidence="1">G859</strain>
        <tissue evidence="1">Whole worm</tissue>
    </source>
</reference>
<sequence length="86" mass="9986">MLPVDSTLRLCRDFNNPDNFKQILRPLLVPRIVDTASHRQVGEYIYNFFTQLGWVAEWDQFEVIHSITVSKRLSSSNPLPSAFDFS</sequence>
<dbReference type="Proteomes" id="UP001331761">
    <property type="component" value="Unassembled WGS sequence"/>
</dbReference>
<keyword evidence="2" id="KW-1185">Reference proteome</keyword>
<dbReference type="EMBL" id="WIXE01001608">
    <property type="protein sequence ID" value="KAK5985540.1"/>
    <property type="molecule type" value="Genomic_DNA"/>
</dbReference>